<dbReference type="AlphaFoldDB" id="A0A8J2J8I0"/>
<sequence>MSFEAAFFWLALFILVLFVIIQPNGHEQNEGNGRHYVDVPRGTAYRYQTNVSGPGYFGEGQYRRRKWTRNEQRVVNNFEKTHIITMTEEPNHRIWNAQEWYQYLRSQGLSHRRINSIISVDYGTEILDDFNPIRNNLLVENQPSGYVDTRLYKSQHARMIYTLLAFPILEGIDFKVYRDCQHYVAAVRRVDLRWVPVHFEQRYNLQWYDVRGAFRVR</sequence>
<keyword evidence="1" id="KW-0472">Membrane</keyword>
<dbReference type="EMBL" id="CAJVCH010012641">
    <property type="protein sequence ID" value="CAG7673149.1"/>
    <property type="molecule type" value="Genomic_DNA"/>
</dbReference>
<dbReference type="Proteomes" id="UP000708208">
    <property type="component" value="Unassembled WGS sequence"/>
</dbReference>
<reference evidence="2" key="1">
    <citation type="submission" date="2021-06" db="EMBL/GenBank/DDBJ databases">
        <authorList>
            <person name="Hodson N. C."/>
            <person name="Mongue J. A."/>
            <person name="Jaron S. K."/>
        </authorList>
    </citation>
    <scope>NUCLEOTIDE SEQUENCE</scope>
</reference>
<keyword evidence="1" id="KW-0812">Transmembrane</keyword>
<feature type="transmembrane region" description="Helical" evidence="1">
    <location>
        <begin position="6"/>
        <end position="25"/>
    </location>
</feature>
<keyword evidence="1" id="KW-1133">Transmembrane helix</keyword>
<evidence type="ECO:0000313" key="2">
    <source>
        <dbReference type="EMBL" id="CAG7673149.1"/>
    </source>
</evidence>
<evidence type="ECO:0000256" key="1">
    <source>
        <dbReference type="SAM" id="Phobius"/>
    </source>
</evidence>
<gene>
    <name evidence="2" type="ORF">AFUS01_LOCUS2211</name>
</gene>
<protein>
    <submittedName>
        <fullName evidence="2">Uncharacterized protein</fullName>
    </submittedName>
</protein>
<organism evidence="2 3">
    <name type="scientific">Allacma fusca</name>
    <dbReference type="NCBI Taxonomy" id="39272"/>
    <lineage>
        <taxon>Eukaryota</taxon>
        <taxon>Metazoa</taxon>
        <taxon>Ecdysozoa</taxon>
        <taxon>Arthropoda</taxon>
        <taxon>Hexapoda</taxon>
        <taxon>Collembola</taxon>
        <taxon>Symphypleona</taxon>
        <taxon>Sminthuridae</taxon>
        <taxon>Allacma</taxon>
    </lineage>
</organism>
<comment type="caution">
    <text evidence="2">The sequence shown here is derived from an EMBL/GenBank/DDBJ whole genome shotgun (WGS) entry which is preliminary data.</text>
</comment>
<keyword evidence="3" id="KW-1185">Reference proteome</keyword>
<evidence type="ECO:0000313" key="3">
    <source>
        <dbReference type="Proteomes" id="UP000708208"/>
    </source>
</evidence>
<accession>A0A8J2J8I0</accession>
<name>A0A8J2J8I0_9HEXA</name>
<proteinExistence type="predicted"/>